<dbReference type="STRING" id="1400863.BN873_210048"/>
<dbReference type="GO" id="GO:0004357">
    <property type="term" value="F:glutamate-cysteine ligase activity"/>
    <property type="evidence" value="ECO:0007669"/>
    <property type="project" value="UniProtKB-UniRule"/>
</dbReference>
<evidence type="ECO:0000256" key="8">
    <source>
        <dbReference type="HAMAP-Rule" id="MF_00578"/>
    </source>
</evidence>
<dbReference type="EMBL" id="CBTJ020000027">
    <property type="protein sequence ID" value="CDI01827.1"/>
    <property type="molecule type" value="Genomic_DNA"/>
</dbReference>
<dbReference type="GO" id="GO:0046872">
    <property type="term" value="F:metal ion binding"/>
    <property type="evidence" value="ECO:0007669"/>
    <property type="project" value="TreeGrafter"/>
</dbReference>
<keyword evidence="5 8" id="KW-0547">Nucleotide-binding</keyword>
<reference evidence="11" key="1">
    <citation type="submission" date="2013-07" db="EMBL/GenBank/DDBJ databases">
        <authorList>
            <person name="McIlroy S."/>
        </authorList>
    </citation>
    <scope>NUCLEOTIDE SEQUENCE [LARGE SCALE GENOMIC DNA]</scope>
    <source>
        <strain evidence="11">Run_A_D11</strain>
    </source>
</reference>
<evidence type="ECO:0000313" key="12">
    <source>
        <dbReference type="Proteomes" id="UP000035760"/>
    </source>
</evidence>
<dbReference type="InterPro" id="IPR007370">
    <property type="entry name" value="Glu_cys_ligase"/>
</dbReference>
<dbReference type="PANTHER" id="PTHR38761">
    <property type="entry name" value="GLUTAMATE--CYSTEINE LIGASE"/>
    <property type="match status" value="1"/>
</dbReference>
<comment type="pathway">
    <text evidence="1 8 9">Sulfur metabolism; glutathione biosynthesis; glutathione from L-cysteine and L-glutamate: step 1/2.</text>
</comment>
<dbReference type="Proteomes" id="UP000035760">
    <property type="component" value="Unassembled WGS sequence"/>
</dbReference>
<reference evidence="11" key="2">
    <citation type="submission" date="2014-03" db="EMBL/GenBank/DDBJ databases">
        <title>Candidatus Competibacter-lineage genomes retrieved from metagenomes reveal functional metabolic diversity.</title>
        <authorList>
            <person name="McIlroy S.J."/>
            <person name="Albertsen M."/>
            <person name="Andresen E.K."/>
            <person name="Saunders A.M."/>
            <person name="Kristiansen R."/>
            <person name="Stokholm-Bjerregaard M."/>
            <person name="Nielsen K.L."/>
            <person name="Nielsen P.H."/>
        </authorList>
    </citation>
    <scope>NUCLEOTIDE SEQUENCE</scope>
    <source>
        <strain evidence="11">Run_A_D11</strain>
    </source>
</reference>
<name>W6M2T0_9GAMM</name>
<evidence type="ECO:0000256" key="2">
    <source>
        <dbReference type="ARBA" id="ARBA00008772"/>
    </source>
</evidence>
<dbReference type="EC" id="6.3.2.2" evidence="8"/>
<evidence type="ECO:0000256" key="1">
    <source>
        <dbReference type="ARBA" id="ARBA00005006"/>
    </source>
</evidence>
<dbReference type="RefSeq" id="WP_048671300.1">
    <property type="nucleotide sequence ID" value="NZ_CBTJ020000027.1"/>
</dbReference>
<dbReference type="NCBIfam" id="TIGR01434">
    <property type="entry name" value="glu_cys_ligase"/>
    <property type="match status" value="1"/>
</dbReference>
<evidence type="ECO:0000256" key="4">
    <source>
        <dbReference type="ARBA" id="ARBA00022684"/>
    </source>
</evidence>
<sequence length="528" mass="59672">MSTLLDRRLTWLAGANAHALFEGRRLGLERETLRVAPDGQISQIRHPPALGAALTHPFITTDYSEALLEFITPPLANAEEALRFLDECHRLAYEHIGDELLWAASMPCIVAGEASIPIAEYGASNLGLMKHIYRRGLAWRYGRIMQVIAGIHFNFSLPDIFWAAFQAHEREQSSLQDFRSGAYFGLIRNLQRFGWLILYLFGASPAVCKSFLDGKSTALPEFDDHTCYGPYATSLRMSNIGYTNRTEKKSGVNVCYNSLAEYIASLTQATVTPWPAYQQIGVKVDGEYRQLNANILQIENEYYTSMRPKQPPQDNEKPSLALQRRGVQYVELRSLDLNPLDPLGTNSSQLRFLEAFLLLCLLHESPPLDAEERRINDDNQMAVALSGRDPRLILQCRHEPNLPLRQWGARLLDQLAAICDLLDGGEPGGSYALALAEQRETLADPERTPSARILAEMRASGENFFRCTRRLSEQHRAYFQAVPLASERRQFFTEAAAQSWQKQRAIEAADTLPFDEFLGRYFLADRQL</sequence>
<evidence type="ECO:0000256" key="3">
    <source>
        <dbReference type="ARBA" id="ARBA00022598"/>
    </source>
</evidence>
<dbReference type="UniPathway" id="UPA00142">
    <property type="reaction ID" value="UER00209"/>
</dbReference>
<gene>
    <name evidence="8 11" type="primary">gshA</name>
    <name evidence="11" type="ORF">BN873_210048</name>
</gene>
<evidence type="ECO:0000256" key="7">
    <source>
        <dbReference type="ARBA" id="ARBA00048819"/>
    </source>
</evidence>
<dbReference type="Pfam" id="PF04262">
    <property type="entry name" value="Glu_cys_ligase"/>
    <property type="match status" value="1"/>
</dbReference>
<dbReference type="AlphaFoldDB" id="W6M2T0"/>
<comment type="similarity">
    <text evidence="2 8">Belongs to the glutamate--cysteine ligase type 1 family. Type 1 subfamily.</text>
</comment>
<dbReference type="PANTHER" id="PTHR38761:SF1">
    <property type="entry name" value="GLUTAMATE--CYSTEINE LIGASE"/>
    <property type="match status" value="1"/>
</dbReference>
<evidence type="ECO:0000259" key="10">
    <source>
        <dbReference type="Pfam" id="PF04262"/>
    </source>
</evidence>
<evidence type="ECO:0000256" key="9">
    <source>
        <dbReference type="RuleBase" id="RU004391"/>
    </source>
</evidence>
<dbReference type="InterPro" id="IPR006334">
    <property type="entry name" value="Glut_cys_ligase"/>
</dbReference>
<feature type="domain" description="Glutamate--cysteine ligase" evidence="10">
    <location>
        <begin position="10"/>
        <end position="383"/>
    </location>
</feature>
<dbReference type="GO" id="GO:0005524">
    <property type="term" value="F:ATP binding"/>
    <property type="evidence" value="ECO:0007669"/>
    <property type="project" value="UniProtKB-KW"/>
</dbReference>
<keyword evidence="6 8" id="KW-0067">ATP-binding</keyword>
<dbReference type="SUPFAM" id="SSF55931">
    <property type="entry name" value="Glutamine synthetase/guanido kinase"/>
    <property type="match status" value="1"/>
</dbReference>
<comment type="caution">
    <text evidence="11">The sequence shown here is derived from an EMBL/GenBank/DDBJ whole genome shotgun (WGS) entry which is preliminary data.</text>
</comment>
<keyword evidence="3 8" id="KW-0436">Ligase</keyword>
<organism evidence="11 12">
    <name type="scientific">Candidatus Competibacter denitrificans Run_A_D11</name>
    <dbReference type="NCBI Taxonomy" id="1400863"/>
    <lineage>
        <taxon>Bacteria</taxon>
        <taxon>Pseudomonadati</taxon>
        <taxon>Pseudomonadota</taxon>
        <taxon>Gammaproteobacteria</taxon>
        <taxon>Candidatus Competibacteraceae</taxon>
        <taxon>Candidatus Competibacter</taxon>
    </lineage>
</organism>
<evidence type="ECO:0000313" key="11">
    <source>
        <dbReference type="EMBL" id="CDI01827.1"/>
    </source>
</evidence>
<keyword evidence="12" id="KW-1185">Reference proteome</keyword>
<keyword evidence="4 8" id="KW-0317">Glutathione biosynthesis</keyword>
<evidence type="ECO:0000256" key="5">
    <source>
        <dbReference type="ARBA" id="ARBA00022741"/>
    </source>
</evidence>
<dbReference type="InterPro" id="IPR014746">
    <property type="entry name" value="Gln_synth/guanido_kin_cat_dom"/>
</dbReference>
<evidence type="ECO:0000256" key="6">
    <source>
        <dbReference type="ARBA" id="ARBA00022840"/>
    </source>
</evidence>
<protein>
    <recommendedName>
        <fullName evidence="8">Glutamate--cysteine ligase</fullName>
        <ecNumber evidence="8">6.3.2.2</ecNumber>
    </recommendedName>
    <alternativeName>
        <fullName evidence="8">Gamma-ECS</fullName>
        <shortName evidence="8">GCS</shortName>
    </alternativeName>
    <alternativeName>
        <fullName evidence="8">Gamma-glutamylcysteine synthetase</fullName>
    </alternativeName>
</protein>
<dbReference type="GO" id="GO:0005829">
    <property type="term" value="C:cytosol"/>
    <property type="evidence" value="ECO:0007669"/>
    <property type="project" value="TreeGrafter"/>
</dbReference>
<dbReference type="GO" id="GO:0006750">
    <property type="term" value="P:glutathione biosynthetic process"/>
    <property type="evidence" value="ECO:0007669"/>
    <property type="project" value="UniProtKB-UniRule"/>
</dbReference>
<accession>W6M2T0</accession>
<comment type="catalytic activity">
    <reaction evidence="7 8 9">
        <text>L-cysteine + L-glutamate + ATP = gamma-L-glutamyl-L-cysteine + ADP + phosphate + H(+)</text>
        <dbReference type="Rhea" id="RHEA:13285"/>
        <dbReference type="ChEBI" id="CHEBI:15378"/>
        <dbReference type="ChEBI" id="CHEBI:29985"/>
        <dbReference type="ChEBI" id="CHEBI:30616"/>
        <dbReference type="ChEBI" id="CHEBI:35235"/>
        <dbReference type="ChEBI" id="CHEBI:43474"/>
        <dbReference type="ChEBI" id="CHEBI:58173"/>
        <dbReference type="ChEBI" id="CHEBI:456216"/>
        <dbReference type="EC" id="6.3.2.2"/>
    </reaction>
</comment>
<dbReference type="Gene3D" id="3.30.590.20">
    <property type="match status" value="1"/>
</dbReference>
<proteinExistence type="inferred from homology"/>
<dbReference type="HAMAP" id="MF_00578">
    <property type="entry name" value="Glu_cys_ligase"/>
    <property type="match status" value="1"/>
</dbReference>